<feature type="signal peptide" evidence="6">
    <location>
        <begin position="1"/>
        <end position="19"/>
    </location>
</feature>
<dbReference type="PANTHER" id="PTHR11592:SF78">
    <property type="entry name" value="GLUTATHIONE PEROXIDASE"/>
    <property type="match status" value="1"/>
</dbReference>
<dbReference type="PIRSF" id="PIRSF000303">
    <property type="entry name" value="Glutathion_perox"/>
    <property type="match status" value="1"/>
</dbReference>
<dbReference type="PRINTS" id="PR01011">
    <property type="entry name" value="GLUTPROXDASE"/>
</dbReference>
<sequence>MKQIALALALTLPATTLSADPMQFTALEGGPLNLRDYAGHVVVVVNTASFCAYTPQYQALQQLHDSDEGITVVGLPSDDFGGQEYGTEEEVAEFCEAMFGITFPMSDILHVRGTQAHEFFDWVGTQDVAGAQAQWNFHKWIIAPDGTLAGSLPTAITPESAEMRDMIARARTM</sequence>
<dbReference type="AlphaFoldDB" id="A0A2C9CTK8"/>
<dbReference type="PROSITE" id="PS00460">
    <property type="entry name" value="GLUTATHIONE_PEROXID_1"/>
    <property type="match status" value="1"/>
</dbReference>
<dbReference type="SUPFAM" id="SSF52833">
    <property type="entry name" value="Thioredoxin-like"/>
    <property type="match status" value="1"/>
</dbReference>
<dbReference type="Gene3D" id="3.40.30.10">
    <property type="entry name" value="Glutaredoxin"/>
    <property type="match status" value="1"/>
</dbReference>
<dbReference type="InterPro" id="IPR029759">
    <property type="entry name" value="GPX_AS"/>
</dbReference>
<keyword evidence="8" id="KW-1185">Reference proteome</keyword>
<gene>
    <name evidence="7" type="ORF">SAMN06273572_102397</name>
</gene>
<protein>
    <recommendedName>
        <fullName evidence="5">Glutathione peroxidase</fullName>
    </recommendedName>
</protein>
<name>A0A2C9CTK8_9RHOB</name>
<dbReference type="InterPro" id="IPR036249">
    <property type="entry name" value="Thioredoxin-like_sf"/>
</dbReference>
<dbReference type="EMBL" id="OCTN01000002">
    <property type="protein sequence ID" value="SOH93719.1"/>
    <property type="molecule type" value="Genomic_DNA"/>
</dbReference>
<dbReference type="CDD" id="cd00340">
    <property type="entry name" value="GSH_Peroxidase"/>
    <property type="match status" value="1"/>
</dbReference>
<comment type="similarity">
    <text evidence="1 5">Belongs to the glutathione peroxidase family.</text>
</comment>
<dbReference type="GO" id="GO:0034599">
    <property type="term" value="P:cellular response to oxidative stress"/>
    <property type="evidence" value="ECO:0007669"/>
    <property type="project" value="TreeGrafter"/>
</dbReference>
<reference evidence="8" key="1">
    <citation type="submission" date="2017-09" db="EMBL/GenBank/DDBJ databases">
        <authorList>
            <person name="Varghese N."/>
            <person name="Submissions S."/>
        </authorList>
    </citation>
    <scope>NUCLEOTIDE SEQUENCE [LARGE SCALE GENOMIC DNA]</scope>
    <source>
        <strain evidence="8">C7</strain>
    </source>
</reference>
<evidence type="ECO:0000256" key="2">
    <source>
        <dbReference type="ARBA" id="ARBA00022559"/>
    </source>
</evidence>
<dbReference type="InterPro" id="IPR000889">
    <property type="entry name" value="Glutathione_peroxidase"/>
</dbReference>
<evidence type="ECO:0000256" key="1">
    <source>
        <dbReference type="ARBA" id="ARBA00006926"/>
    </source>
</evidence>
<keyword evidence="6" id="KW-0732">Signal</keyword>
<evidence type="ECO:0000313" key="8">
    <source>
        <dbReference type="Proteomes" id="UP000220034"/>
    </source>
</evidence>
<keyword evidence="2 5" id="KW-0575">Peroxidase</keyword>
<dbReference type="GO" id="GO:0004601">
    <property type="term" value="F:peroxidase activity"/>
    <property type="evidence" value="ECO:0007669"/>
    <property type="project" value="UniProtKB-KW"/>
</dbReference>
<dbReference type="OrthoDB" id="9785502at2"/>
<evidence type="ECO:0000256" key="6">
    <source>
        <dbReference type="SAM" id="SignalP"/>
    </source>
</evidence>
<dbReference type="Proteomes" id="UP000220034">
    <property type="component" value="Unassembled WGS sequence"/>
</dbReference>
<feature type="active site" evidence="4">
    <location>
        <position position="51"/>
    </location>
</feature>
<dbReference type="RefSeq" id="WP_097929281.1">
    <property type="nucleotide sequence ID" value="NZ_OCTN01000002.1"/>
</dbReference>
<dbReference type="PANTHER" id="PTHR11592">
    <property type="entry name" value="GLUTATHIONE PEROXIDASE"/>
    <property type="match status" value="1"/>
</dbReference>
<dbReference type="Pfam" id="PF00255">
    <property type="entry name" value="GSHPx"/>
    <property type="match status" value="1"/>
</dbReference>
<evidence type="ECO:0000256" key="4">
    <source>
        <dbReference type="PIRSR" id="PIRSR000303-1"/>
    </source>
</evidence>
<proteinExistence type="inferred from homology"/>
<evidence type="ECO:0000313" key="7">
    <source>
        <dbReference type="EMBL" id="SOH93719.1"/>
    </source>
</evidence>
<keyword evidence="3 5" id="KW-0560">Oxidoreductase</keyword>
<accession>A0A2C9CTK8</accession>
<organism evidence="7 8">
    <name type="scientific">Pontivivens marinum</name>
    <dbReference type="NCBI Taxonomy" id="1690039"/>
    <lineage>
        <taxon>Bacteria</taxon>
        <taxon>Pseudomonadati</taxon>
        <taxon>Pseudomonadota</taxon>
        <taxon>Alphaproteobacteria</taxon>
        <taxon>Rhodobacterales</taxon>
        <taxon>Paracoccaceae</taxon>
        <taxon>Pontivivens</taxon>
    </lineage>
</organism>
<feature type="chain" id="PRO_5013152388" description="Glutathione peroxidase" evidence="6">
    <location>
        <begin position="20"/>
        <end position="173"/>
    </location>
</feature>
<evidence type="ECO:0000256" key="3">
    <source>
        <dbReference type="ARBA" id="ARBA00023002"/>
    </source>
</evidence>
<dbReference type="PROSITE" id="PS51355">
    <property type="entry name" value="GLUTATHIONE_PEROXID_3"/>
    <property type="match status" value="1"/>
</dbReference>
<evidence type="ECO:0000256" key="5">
    <source>
        <dbReference type="RuleBase" id="RU000499"/>
    </source>
</evidence>